<name>A0ACB9MDW8_9MYRT</name>
<protein>
    <submittedName>
        <fullName evidence="1">Uncharacterized protein</fullName>
    </submittedName>
</protein>
<organism evidence="1 2">
    <name type="scientific">Melastoma candidum</name>
    <dbReference type="NCBI Taxonomy" id="119954"/>
    <lineage>
        <taxon>Eukaryota</taxon>
        <taxon>Viridiplantae</taxon>
        <taxon>Streptophyta</taxon>
        <taxon>Embryophyta</taxon>
        <taxon>Tracheophyta</taxon>
        <taxon>Spermatophyta</taxon>
        <taxon>Magnoliopsida</taxon>
        <taxon>eudicotyledons</taxon>
        <taxon>Gunneridae</taxon>
        <taxon>Pentapetalae</taxon>
        <taxon>rosids</taxon>
        <taxon>malvids</taxon>
        <taxon>Myrtales</taxon>
        <taxon>Melastomataceae</taxon>
        <taxon>Melastomatoideae</taxon>
        <taxon>Melastomateae</taxon>
        <taxon>Melastoma</taxon>
    </lineage>
</organism>
<accession>A0ACB9MDW8</accession>
<gene>
    <name evidence="1" type="ORF">MLD38_035308</name>
</gene>
<keyword evidence="2" id="KW-1185">Reference proteome</keyword>
<proteinExistence type="predicted"/>
<sequence>MLRSLTCKFLVVAAPALATSERHRQDIALKDIGRCINCACSLMLIFSRLVVLEIPSGSMSGSRTEDVLESLRTLCWARIVPLGFENFEFNNGSNADHASRDDDDSDEGDDP</sequence>
<comment type="caution">
    <text evidence="1">The sequence shown here is derived from an EMBL/GenBank/DDBJ whole genome shotgun (WGS) entry which is preliminary data.</text>
</comment>
<dbReference type="Proteomes" id="UP001057402">
    <property type="component" value="Chromosome 10"/>
</dbReference>
<dbReference type="EMBL" id="CM042889">
    <property type="protein sequence ID" value="KAI4321990.1"/>
    <property type="molecule type" value="Genomic_DNA"/>
</dbReference>
<reference evidence="2" key="1">
    <citation type="journal article" date="2023" name="Front. Plant Sci.">
        <title>Chromosomal-level genome assembly of Melastoma candidum provides insights into trichome evolution.</title>
        <authorList>
            <person name="Zhong Y."/>
            <person name="Wu W."/>
            <person name="Sun C."/>
            <person name="Zou P."/>
            <person name="Liu Y."/>
            <person name="Dai S."/>
            <person name="Zhou R."/>
        </authorList>
    </citation>
    <scope>NUCLEOTIDE SEQUENCE [LARGE SCALE GENOMIC DNA]</scope>
</reference>
<evidence type="ECO:0000313" key="1">
    <source>
        <dbReference type="EMBL" id="KAI4321990.1"/>
    </source>
</evidence>
<evidence type="ECO:0000313" key="2">
    <source>
        <dbReference type="Proteomes" id="UP001057402"/>
    </source>
</evidence>